<organism evidence="1 2">
    <name type="scientific">Avena sativa</name>
    <name type="common">Oat</name>
    <dbReference type="NCBI Taxonomy" id="4498"/>
    <lineage>
        <taxon>Eukaryota</taxon>
        <taxon>Viridiplantae</taxon>
        <taxon>Streptophyta</taxon>
        <taxon>Embryophyta</taxon>
        <taxon>Tracheophyta</taxon>
        <taxon>Spermatophyta</taxon>
        <taxon>Magnoliopsida</taxon>
        <taxon>Liliopsida</taxon>
        <taxon>Poales</taxon>
        <taxon>Poaceae</taxon>
        <taxon>BOP clade</taxon>
        <taxon>Pooideae</taxon>
        <taxon>Poodae</taxon>
        <taxon>Poeae</taxon>
        <taxon>Poeae Chloroplast Group 1 (Aveneae type)</taxon>
        <taxon>Aveninae</taxon>
        <taxon>Avena</taxon>
    </lineage>
</organism>
<evidence type="ECO:0000313" key="2">
    <source>
        <dbReference type="Proteomes" id="UP001732700"/>
    </source>
</evidence>
<keyword evidence="2" id="KW-1185">Reference proteome</keyword>
<dbReference type="EnsemblPlants" id="AVESA.00010b.r2.2DG0357750.1">
    <property type="protein sequence ID" value="AVESA.00010b.r2.2DG0357750.1.CDS"/>
    <property type="gene ID" value="AVESA.00010b.r2.2DG0357750"/>
</dbReference>
<dbReference type="Proteomes" id="UP001732700">
    <property type="component" value="Chromosome 2D"/>
</dbReference>
<protein>
    <submittedName>
        <fullName evidence="1">Uncharacterized protein</fullName>
    </submittedName>
</protein>
<proteinExistence type="predicted"/>
<reference evidence="1" key="2">
    <citation type="submission" date="2025-09" db="UniProtKB">
        <authorList>
            <consortium name="EnsemblPlants"/>
        </authorList>
    </citation>
    <scope>IDENTIFICATION</scope>
</reference>
<evidence type="ECO:0000313" key="1">
    <source>
        <dbReference type="EnsemblPlants" id="AVESA.00010b.r2.2DG0357750.1.CDS"/>
    </source>
</evidence>
<name>A0ACD5V1I6_AVESA</name>
<accession>A0ACD5V1I6</accession>
<reference evidence="1" key="1">
    <citation type="submission" date="2021-05" db="EMBL/GenBank/DDBJ databases">
        <authorList>
            <person name="Scholz U."/>
            <person name="Mascher M."/>
            <person name="Fiebig A."/>
        </authorList>
    </citation>
    <scope>NUCLEOTIDE SEQUENCE [LARGE SCALE GENOMIC DNA]</scope>
</reference>
<sequence length="1111" mass="125695">MAVVLGAFASYINNMLMEMAREEVGMLLGVSGEIDKMGSRLGDLENLLADADRRNITDHSVCGWVKELEGIMYQATDILDLCHLKAMERAPFAQDMGCFNPLLFCMGNPFFAHDIGTRIRALNQRLDDVCKRGDEFKFINLRSYEEDRNYMLTSRQVASRETTGEIVRSGVVGEKIKQHTTELVERLIEKEAGNNNVMVLAIVGVGGIGKTTLAREIFNHDSIKEMFDKTIWLSVNQEIDKVELLRTAITLAGGDHCGEKALAVLQPRLAAALTGRKLLLVMDDVWSHRVWEDLLEAPLVNVVARGSRVIVTTRHDKVAAGMKATPPYHHVDKLEDHDAWTLLKKQVLSSEIDEASIGTLKDVAMKIIAKCDGLPLAVKVMGGLLRQRERTRGDWERVLNDSAWSVVGMPEELNNVVYLSYEDLSPCLKQCFLHYSLLPKNIVFGYDIIVGMWVSEGFVQGISSDDLEELGRQYYKELIMRNLIEPDREYIDQYHCIMHDVVRSFGQHVSGDEVLVGQNEETSTISKLSSKKFLRLSIETGGSESGELCWSMLQAQKSLRTLILIGQFRIKPGDSLIAFSSLRILHIQAANVAELVDSLSQLKHLRYLSIRYADISRLPENIGKMKFLQLISLRGCERLKKLPDNIVKLGKLRYLSLTGTSINAGIPRGFHGLTNMRKLYGFPAHICGDWCSLEELGPLSQLRDLAIQGLENISNISFATKTRLGDKVYLTYLKLECGSILGDNGVIIEEESTSQEEQGRIEEVFDELCPPTSLEYLDIGGYFGQRLPRWMMSPTATVTLNSLRFLTMDDLACCQLPDGICQLPFLQLLQIDHAPAIKRVGNEFLQSSHDHSQSSLVVAFPRLQKLELIGMVEWEEWEWEVQLNVQAMPVLEELQLDNCKLRCFPPGLAFHARALRKLGVHCVERLGSLEDFTCVVELDVFHNPNLESITNLPKLQKLTIVSCRKLKVLKGVPALLRVELEDYRMETIPMYLCGITPRHLLLDCSLALLSSMASERSFFDKGLREICPLDKLEKLGRTQHVKAYAPDGQNQRKWYMLYTREPYSFETNISHCSRNNHQGDEEEERQLGRRTPSQAKKKVRTRRGIERNDTH</sequence>